<comment type="caution">
    <text evidence="2">The sequence shown here is derived from an EMBL/GenBank/DDBJ whole genome shotgun (WGS) entry which is preliminary data.</text>
</comment>
<sequence length="622" mass="69832">MGMLLTMEILRVASLLLPFLFYSVFCFPSRPLNERSTELAWQAWLLVDDQNQNKHYDPESFTRRRITPKSVFIAPTFTPESLPACAEDYRPDSMGRCIKIIKLDEEAHSKFLLEKLNAQFGNYDDDMEDDSQEDMPTAGPFQLNIPLDGGASDEQFRDRPGDNLDIAIVVAPTNGNFGLDDGLQSSVKNTNSHTQKKTPEIDHHQPSSTNLNSKRKTEAAFPIAEQVEETTLNNIETTTLSDTTTITSTIVQNSDDDTTISTSQTDTTAATTTTTTLDIFETDTTISDQHALFFLKPSLSNTKHVQNGTNNAEDTPVITSGDHSIIISNHSLTTLPSNSTLTVNTSFNLSNKRHVVEVNLKNDQDDQLKVPVAMEAVVDPGDLTVSGNLQQHHSSDFIRFPTTGEETLITRTDYVKFPEKTTHNQFLPHVNSNTYASQFQHGILPSSNVEHSTFPYANNPSKTQTSEQFSALFNEYLHSRGADLKGSERFVFKNHDSAPEVTFPGNLESTLKQAAHKTHANHDQVQLNNGYGSIINDRVYNRRNRDKHTSLWSLPSSWSESSPQKPIVLRFSGRSGNGRHLLEELLLPHTQNSQAIYREVPSEDFSYIFGIDHNHNRRRNHR</sequence>
<protein>
    <submittedName>
        <fullName evidence="2">Uncharacterized protein</fullName>
    </submittedName>
</protein>
<evidence type="ECO:0000313" key="3">
    <source>
        <dbReference type="Proteomes" id="UP000801492"/>
    </source>
</evidence>
<feature type="region of interest" description="Disordered" evidence="1">
    <location>
        <begin position="180"/>
        <end position="215"/>
    </location>
</feature>
<reference evidence="2" key="1">
    <citation type="submission" date="2019-08" db="EMBL/GenBank/DDBJ databases">
        <title>The genome of the North American firefly Photinus pyralis.</title>
        <authorList>
            <consortium name="Photinus pyralis genome working group"/>
            <person name="Fallon T.R."/>
            <person name="Sander Lower S.E."/>
            <person name="Weng J.-K."/>
        </authorList>
    </citation>
    <scope>NUCLEOTIDE SEQUENCE</scope>
    <source>
        <strain evidence="2">TRF0915ILg1</strain>
        <tissue evidence="2">Whole body</tissue>
    </source>
</reference>
<feature type="compositionally biased region" description="Polar residues" evidence="1">
    <location>
        <begin position="183"/>
        <end position="193"/>
    </location>
</feature>
<organism evidence="2 3">
    <name type="scientific">Ignelater luminosus</name>
    <name type="common">Cucubano</name>
    <name type="synonym">Pyrophorus luminosus</name>
    <dbReference type="NCBI Taxonomy" id="2038154"/>
    <lineage>
        <taxon>Eukaryota</taxon>
        <taxon>Metazoa</taxon>
        <taxon>Ecdysozoa</taxon>
        <taxon>Arthropoda</taxon>
        <taxon>Hexapoda</taxon>
        <taxon>Insecta</taxon>
        <taxon>Pterygota</taxon>
        <taxon>Neoptera</taxon>
        <taxon>Endopterygota</taxon>
        <taxon>Coleoptera</taxon>
        <taxon>Polyphaga</taxon>
        <taxon>Elateriformia</taxon>
        <taxon>Elateroidea</taxon>
        <taxon>Elateridae</taxon>
        <taxon>Agrypninae</taxon>
        <taxon>Pyrophorini</taxon>
        <taxon>Ignelater</taxon>
    </lineage>
</organism>
<evidence type="ECO:0000313" key="2">
    <source>
        <dbReference type="EMBL" id="KAF2903343.1"/>
    </source>
</evidence>
<proteinExistence type="predicted"/>
<keyword evidence="3" id="KW-1185">Reference proteome</keyword>
<accession>A0A8K0GMT4</accession>
<dbReference type="OrthoDB" id="8197748at2759"/>
<name>A0A8K0GMT4_IGNLU</name>
<dbReference type="EMBL" id="VTPC01001054">
    <property type="protein sequence ID" value="KAF2903343.1"/>
    <property type="molecule type" value="Genomic_DNA"/>
</dbReference>
<dbReference type="Proteomes" id="UP000801492">
    <property type="component" value="Unassembled WGS sequence"/>
</dbReference>
<dbReference type="AlphaFoldDB" id="A0A8K0GMT4"/>
<evidence type="ECO:0000256" key="1">
    <source>
        <dbReference type="SAM" id="MobiDB-lite"/>
    </source>
</evidence>
<gene>
    <name evidence="2" type="ORF">ILUMI_02839</name>
</gene>